<sequence>MLAKESLHDQEREIPAIVAKEQRARTLTRRDFLHALGLFSAGVATGVAGLGERTLQHSVAHASKELVSSAEHQTRERLRITSTGSIFNRLREGNIFPEDHKWEITANAEAFYAIGRAFAERPSGGPNFDLDLLQQPEIHILVPASGILLSPLEIAFQLAEDAARFSRRSSAILERVHFTFTEIDEEAYQQIDQYVRMLVNACENTSDFSVRTETHPELAQSPDVHPAKKAMQFAYRTADERTVTISIDFELHMSGTDWVSRGKCRAS</sequence>
<accession>A0A1F4XJ83</accession>
<dbReference type="InterPro" id="IPR006311">
    <property type="entry name" value="TAT_signal"/>
</dbReference>
<dbReference type="Proteomes" id="UP000177614">
    <property type="component" value="Unassembled WGS sequence"/>
</dbReference>
<dbReference type="InterPro" id="IPR019546">
    <property type="entry name" value="TAT_signal_bac_arc"/>
</dbReference>
<dbReference type="NCBIfam" id="TIGR01409">
    <property type="entry name" value="TAT_signal_seq"/>
    <property type="match status" value="1"/>
</dbReference>
<dbReference type="AlphaFoldDB" id="A0A1F4XJ83"/>
<evidence type="ECO:0000259" key="1">
    <source>
        <dbReference type="Pfam" id="PF08021"/>
    </source>
</evidence>
<gene>
    <name evidence="2" type="ORF">A2V81_04525</name>
</gene>
<dbReference type="PROSITE" id="PS51318">
    <property type="entry name" value="TAT"/>
    <property type="match status" value="1"/>
</dbReference>
<feature type="domain" description="Siderophore-interacting FAD-binding" evidence="1">
    <location>
        <begin position="168"/>
        <end position="254"/>
    </location>
</feature>
<name>A0A1F4XJ83_9BACT</name>
<comment type="caution">
    <text evidence="2">The sequence shown here is derived from an EMBL/GenBank/DDBJ whole genome shotgun (WGS) entry which is preliminary data.</text>
</comment>
<proteinExistence type="predicted"/>
<dbReference type="Pfam" id="PF08021">
    <property type="entry name" value="FAD_binding_9"/>
    <property type="match status" value="1"/>
</dbReference>
<dbReference type="STRING" id="1817814.A2V81_04525"/>
<evidence type="ECO:0000313" key="3">
    <source>
        <dbReference type="Proteomes" id="UP000177614"/>
    </source>
</evidence>
<evidence type="ECO:0000313" key="2">
    <source>
        <dbReference type="EMBL" id="OGC81747.1"/>
    </source>
</evidence>
<dbReference type="InterPro" id="IPR013113">
    <property type="entry name" value="SIP_FAD-bd"/>
</dbReference>
<reference evidence="2 3" key="1">
    <citation type="journal article" date="2016" name="Nat. Commun.">
        <title>Thousands of microbial genomes shed light on interconnected biogeochemical processes in an aquifer system.</title>
        <authorList>
            <person name="Anantharaman K."/>
            <person name="Brown C.T."/>
            <person name="Hug L.A."/>
            <person name="Sharon I."/>
            <person name="Castelle C.J."/>
            <person name="Probst A.J."/>
            <person name="Thomas B.C."/>
            <person name="Singh A."/>
            <person name="Wilkins M.J."/>
            <person name="Karaoz U."/>
            <person name="Brodie E.L."/>
            <person name="Williams K.H."/>
            <person name="Hubbard S.S."/>
            <person name="Banfield J.F."/>
        </authorList>
    </citation>
    <scope>NUCLEOTIDE SEQUENCE [LARGE SCALE GENOMIC DNA]</scope>
</reference>
<dbReference type="EMBL" id="MEWR01000020">
    <property type="protein sequence ID" value="OGC81747.1"/>
    <property type="molecule type" value="Genomic_DNA"/>
</dbReference>
<protein>
    <recommendedName>
        <fullName evidence="1">Siderophore-interacting FAD-binding domain-containing protein</fullName>
    </recommendedName>
</protein>
<organism evidence="2 3">
    <name type="scientific">Candidatus Abawacabacteria bacterium RBG_16_42_10</name>
    <dbReference type="NCBI Taxonomy" id="1817814"/>
    <lineage>
        <taxon>Bacteria</taxon>
        <taxon>Candidatus Abawacaibacteriota</taxon>
    </lineage>
</organism>